<name>U2Y1G1_GEOKU</name>
<dbReference type="SUPFAM" id="SSF50814">
    <property type="entry name" value="Lipocalins"/>
    <property type="match status" value="1"/>
</dbReference>
<evidence type="ECO:0000313" key="1">
    <source>
        <dbReference type="EMBL" id="GAD12874.1"/>
    </source>
</evidence>
<dbReference type="AlphaFoldDB" id="U2Y1G1"/>
<evidence type="ECO:0008006" key="3">
    <source>
        <dbReference type="Google" id="ProtNLM"/>
    </source>
</evidence>
<dbReference type="InterPro" id="IPR015231">
    <property type="entry name" value="DUF1934"/>
</dbReference>
<protein>
    <recommendedName>
        <fullName evidence="3">DUF1934 domain-containing protein</fullName>
    </recommendedName>
</protein>
<dbReference type="Pfam" id="PF09148">
    <property type="entry name" value="DUF1934"/>
    <property type="match status" value="1"/>
</dbReference>
<evidence type="ECO:0000313" key="2">
    <source>
        <dbReference type="Proteomes" id="UP000016424"/>
    </source>
</evidence>
<gene>
    <name evidence="1" type="ORF">GBL_1091</name>
</gene>
<organism evidence="1 2">
    <name type="scientific">Geobacillus kaustophilus GBlys</name>
    <dbReference type="NCBI Taxonomy" id="1337888"/>
    <lineage>
        <taxon>Bacteria</taxon>
        <taxon>Bacillati</taxon>
        <taxon>Bacillota</taxon>
        <taxon>Bacilli</taxon>
        <taxon>Bacillales</taxon>
        <taxon>Anoxybacillaceae</taxon>
        <taxon>Geobacillus</taxon>
        <taxon>Geobacillus thermoleovorans group</taxon>
    </lineage>
</organism>
<sequence>MFIDMKETNGIPARLRQVAVIRDGPRQETVVLEADGTYYIKGETVYLQFAEENELGRVNNIVKIAPDEVTILRSGAVEMRQTFRRRQETPGHYGTAFGRWALAAKTSSMEFHYDEQRKKGRLFLSYELMLGDERSGRHTLTLTFKGV</sequence>
<dbReference type="Gene3D" id="2.40.128.20">
    <property type="match status" value="1"/>
</dbReference>
<proteinExistence type="predicted"/>
<comment type="caution">
    <text evidence="1">The sequence shown here is derived from an EMBL/GenBank/DDBJ whole genome shotgun (WGS) entry which is preliminary data.</text>
</comment>
<reference evidence="2" key="1">
    <citation type="journal article" date="2013" name="Genome">
        <title>Draft Genome Sequence of Geobacillus kaustophilus GBlys, a Lysogenic Strain with Bacteriophage phiOH2.</title>
        <authorList>
            <person name="Doi K."/>
            <person name="Mori K."/>
            <person name="Martono H."/>
            <person name="Nagayoshi Y."/>
            <person name="Fujino Y."/>
            <person name="Tashiro K."/>
            <person name="Kuhara S."/>
            <person name="Ohshima T."/>
        </authorList>
    </citation>
    <scope>NUCLEOTIDE SEQUENCE [LARGE SCALE GENOMIC DNA]</scope>
    <source>
        <strain evidence="2">GBlys</strain>
    </source>
</reference>
<dbReference type="EMBL" id="BASG01000006">
    <property type="protein sequence ID" value="GAD12874.1"/>
    <property type="molecule type" value="Genomic_DNA"/>
</dbReference>
<accession>U2Y1G1</accession>
<dbReference type="Proteomes" id="UP000016424">
    <property type="component" value="Unassembled WGS sequence"/>
</dbReference>
<dbReference type="InterPro" id="IPR012674">
    <property type="entry name" value="Calycin"/>
</dbReference>